<organism evidence="2 3">
    <name type="scientific">Steinernema hermaphroditum</name>
    <dbReference type="NCBI Taxonomy" id="289476"/>
    <lineage>
        <taxon>Eukaryota</taxon>
        <taxon>Metazoa</taxon>
        <taxon>Ecdysozoa</taxon>
        <taxon>Nematoda</taxon>
        <taxon>Chromadorea</taxon>
        <taxon>Rhabditida</taxon>
        <taxon>Tylenchina</taxon>
        <taxon>Panagrolaimomorpha</taxon>
        <taxon>Strongyloidoidea</taxon>
        <taxon>Steinernematidae</taxon>
        <taxon>Steinernema</taxon>
    </lineage>
</organism>
<keyword evidence="1" id="KW-1133">Transmembrane helix</keyword>
<feature type="transmembrane region" description="Helical" evidence="1">
    <location>
        <begin position="103"/>
        <end position="126"/>
    </location>
</feature>
<feature type="transmembrane region" description="Helical" evidence="1">
    <location>
        <begin position="67"/>
        <end position="91"/>
    </location>
</feature>
<dbReference type="InterPro" id="IPR019425">
    <property type="entry name" value="7TM_GPCR_serpentine_rcpt_Srt"/>
</dbReference>
<feature type="transmembrane region" description="Helical" evidence="1">
    <location>
        <begin position="272"/>
        <end position="295"/>
    </location>
</feature>
<reference evidence="2" key="1">
    <citation type="submission" date="2023-06" db="EMBL/GenBank/DDBJ databases">
        <title>Genomic analysis of the entomopathogenic nematode Steinernema hermaphroditum.</title>
        <authorList>
            <person name="Schwarz E.M."/>
            <person name="Heppert J.K."/>
            <person name="Baniya A."/>
            <person name="Schwartz H.T."/>
            <person name="Tan C.-H."/>
            <person name="Antoshechkin I."/>
            <person name="Sternberg P.W."/>
            <person name="Goodrich-Blair H."/>
            <person name="Dillman A.R."/>
        </authorList>
    </citation>
    <scope>NUCLEOTIDE SEQUENCE</scope>
    <source>
        <strain evidence="2">PS9179</strain>
        <tissue evidence="2">Whole animal</tissue>
    </source>
</reference>
<accession>A0AA39LMA8</accession>
<dbReference type="PANTHER" id="PTHR23021">
    <property type="entry name" value="SERPENTINE RECEPTOR, CLASS T"/>
    <property type="match status" value="1"/>
</dbReference>
<dbReference type="PANTHER" id="PTHR23021:SF11">
    <property type="entry name" value="SERPENTINE RECEPTOR, CLASS T"/>
    <property type="match status" value="1"/>
</dbReference>
<feature type="transmembrane region" description="Helical" evidence="1">
    <location>
        <begin position="205"/>
        <end position="224"/>
    </location>
</feature>
<dbReference type="GO" id="GO:0008146">
    <property type="term" value="F:sulfotransferase activity"/>
    <property type="evidence" value="ECO:0007669"/>
    <property type="project" value="InterPro"/>
</dbReference>
<dbReference type="SUPFAM" id="SSF81321">
    <property type="entry name" value="Family A G protein-coupled receptor-like"/>
    <property type="match status" value="1"/>
</dbReference>
<evidence type="ECO:0000313" key="3">
    <source>
        <dbReference type="Proteomes" id="UP001175271"/>
    </source>
</evidence>
<evidence type="ECO:0000313" key="2">
    <source>
        <dbReference type="EMBL" id="KAK0402335.1"/>
    </source>
</evidence>
<keyword evidence="1" id="KW-0812">Transmembrane</keyword>
<protein>
    <recommendedName>
        <fullName evidence="4">Serpentine receptor class gamma</fullName>
    </recommendedName>
</protein>
<comment type="caution">
    <text evidence="2">The sequence shown here is derived from an EMBL/GenBank/DDBJ whole genome shotgun (WGS) entry which is preliminary data.</text>
</comment>
<dbReference type="EMBL" id="JAUCMV010000004">
    <property type="protein sequence ID" value="KAK0402335.1"/>
    <property type="molecule type" value="Genomic_DNA"/>
</dbReference>
<feature type="transmembrane region" description="Helical" evidence="1">
    <location>
        <begin position="244"/>
        <end position="266"/>
    </location>
</feature>
<dbReference type="Pfam" id="PF10321">
    <property type="entry name" value="7TM_GPCR_Srt"/>
    <property type="match status" value="1"/>
</dbReference>
<dbReference type="GO" id="GO:0016020">
    <property type="term" value="C:membrane"/>
    <property type="evidence" value="ECO:0007669"/>
    <property type="project" value="InterPro"/>
</dbReference>
<feature type="transmembrane region" description="Helical" evidence="1">
    <location>
        <begin position="34"/>
        <end position="55"/>
    </location>
</feature>
<feature type="transmembrane region" description="Helical" evidence="1">
    <location>
        <begin position="147"/>
        <end position="165"/>
    </location>
</feature>
<keyword evidence="3" id="KW-1185">Reference proteome</keyword>
<dbReference type="AlphaFoldDB" id="A0AA39LMA8"/>
<evidence type="ECO:0008006" key="4">
    <source>
        <dbReference type="Google" id="ProtNLM"/>
    </source>
</evidence>
<dbReference type="InterPro" id="IPR005331">
    <property type="entry name" value="Sulfotransferase"/>
</dbReference>
<proteinExistence type="predicted"/>
<keyword evidence="1" id="KW-0472">Membrane</keyword>
<gene>
    <name evidence="2" type="ORF">QR680_016277</name>
</gene>
<sequence length="441" mass="50912">METFFVNRAEYDRLYNCTGIDASSVGIANLPLGLTYMIFGVLLEILYLPCMVVLWSPSIRQNSCHKIMFLLGFFDMCTIFFNSIVTGYLTIEGAVFCTHPTFIYIAGSLALGLWCCTCVASVSLGINRSIDLWFPQFMKKVFDGKRMYVWYCAPFIYGGLFTWYTRPITYSSYAYAWFFDPYYGIDGLDYDRTEYANIYHSGHNTTTVVTICSLYVFLSISVWWKCRKSHFHTQTVSLLQKQLIFQSCMMCMFILVADFIYVYMQYLPTPTWLIVVGQSTWICCHGGAVAVYLLFNRTIRHGVIELIYPKYFEPSIFIMTTAANFPQSQSSSQRSEISHFFTHQVSVVHKKKLAACVIEKNMSTVLTAILCFLEDFKVFTQANRTIATEGYYGRFCQEKNEYNSVEHMLATTHTHLNDWTMFVLVRDPLERLVSAYADKCI</sequence>
<evidence type="ECO:0000256" key="1">
    <source>
        <dbReference type="SAM" id="Phobius"/>
    </source>
</evidence>
<name>A0AA39LMA8_9BILA</name>
<dbReference type="Proteomes" id="UP001175271">
    <property type="component" value="Unassembled WGS sequence"/>
</dbReference>
<dbReference type="Pfam" id="PF03567">
    <property type="entry name" value="Sulfotransfer_2"/>
    <property type="match status" value="1"/>
</dbReference>